<protein>
    <submittedName>
        <fullName evidence="3">Ovule protein</fullName>
    </submittedName>
</protein>
<feature type="transmembrane region" description="Helical" evidence="1">
    <location>
        <begin position="68"/>
        <end position="89"/>
    </location>
</feature>
<dbReference type="AlphaFoldDB" id="A0A1I7W9W6"/>
<keyword evidence="2" id="KW-1185">Reference proteome</keyword>
<accession>A0A1I7W9W6</accession>
<evidence type="ECO:0000313" key="3">
    <source>
        <dbReference type="WBParaSite" id="Hba_01457"/>
    </source>
</evidence>
<proteinExistence type="predicted"/>
<name>A0A1I7W9W6_HETBA</name>
<dbReference type="WBParaSite" id="Hba_01457">
    <property type="protein sequence ID" value="Hba_01457"/>
    <property type="gene ID" value="Hba_01457"/>
</dbReference>
<sequence>MFVFCQVWFTFMTDVYIWHNLTTKQLFFFHSRSSFGPVHFFAWIETLPTDSSTFYTISPFLWSMIDILYIYIITNGQCIYIALLLSNVFECVTHY</sequence>
<dbReference type="Proteomes" id="UP000095283">
    <property type="component" value="Unplaced"/>
</dbReference>
<reference evidence="3" key="1">
    <citation type="submission" date="2016-11" db="UniProtKB">
        <authorList>
            <consortium name="WormBaseParasite"/>
        </authorList>
    </citation>
    <scope>IDENTIFICATION</scope>
</reference>
<evidence type="ECO:0000313" key="2">
    <source>
        <dbReference type="Proteomes" id="UP000095283"/>
    </source>
</evidence>
<keyword evidence="1" id="KW-0812">Transmembrane</keyword>
<keyword evidence="1" id="KW-1133">Transmembrane helix</keyword>
<keyword evidence="1" id="KW-0472">Membrane</keyword>
<organism evidence="2 3">
    <name type="scientific">Heterorhabditis bacteriophora</name>
    <name type="common">Entomopathogenic nematode worm</name>
    <dbReference type="NCBI Taxonomy" id="37862"/>
    <lineage>
        <taxon>Eukaryota</taxon>
        <taxon>Metazoa</taxon>
        <taxon>Ecdysozoa</taxon>
        <taxon>Nematoda</taxon>
        <taxon>Chromadorea</taxon>
        <taxon>Rhabditida</taxon>
        <taxon>Rhabditina</taxon>
        <taxon>Rhabditomorpha</taxon>
        <taxon>Strongyloidea</taxon>
        <taxon>Heterorhabditidae</taxon>
        <taxon>Heterorhabditis</taxon>
    </lineage>
</organism>
<evidence type="ECO:0000256" key="1">
    <source>
        <dbReference type="SAM" id="Phobius"/>
    </source>
</evidence>